<dbReference type="AlphaFoldDB" id="A0A9P9L8U7"/>
<keyword evidence="2" id="KW-0472">Membrane</keyword>
<name>A0A9P9L8U7_FUSSL</name>
<comment type="caution">
    <text evidence="3">The sequence shown here is derived from an EMBL/GenBank/DDBJ whole genome shotgun (WGS) entry which is preliminary data.</text>
</comment>
<accession>A0A9P9L8U7</accession>
<feature type="non-terminal residue" evidence="3">
    <location>
        <position position="1"/>
    </location>
</feature>
<keyword evidence="4" id="KW-1185">Reference proteome</keyword>
<evidence type="ECO:0000256" key="2">
    <source>
        <dbReference type="SAM" id="Phobius"/>
    </source>
</evidence>
<sequence>SKLSIPTAKLSTRPLSSHSLNTNGCRRHFQATALFLLCIPTLVTHFLTFAFLRMRVNAFVVALGLCCVDMVAAAVCRPGSTTVSSESASATEASSSTVSTSTEPSSTVSTEVSSSTASVSTDVSTTLSASTTSAAETTFTTEAATSTTSAGPPPIPTFNVIASGGGPAADTRLSASRRAPFITFDYEAGDASVELFSIEPETGRLKTSNPDTYVCATFGENGQPAGTAYLVNCIQQNIDVAGDYIAYLSCGLNQGKVTCTAPWKNCNRDNFEWMCYPDEAGSTMTKLFVTPHNTWGYAVGMARDVPNGYSEVEWNASVV</sequence>
<evidence type="ECO:0000313" key="4">
    <source>
        <dbReference type="Proteomes" id="UP000736672"/>
    </source>
</evidence>
<organism evidence="3 4">
    <name type="scientific">Fusarium solani</name>
    <name type="common">Filamentous fungus</name>
    <dbReference type="NCBI Taxonomy" id="169388"/>
    <lineage>
        <taxon>Eukaryota</taxon>
        <taxon>Fungi</taxon>
        <taxon>Dikarya</taxon>
        <taxon>Ascomycota</taxon>
        <taxon>Pezizomycotina</taxon>
        <taxon>Sordariomycetes</taxon>
        <taxon>Hypocreomycetidae</taxon>
        <taxon>Hypocreales</taxon>
        <taxon>Nectriaceae</taxon>
        <taxon>Fusarium</taxon>
        <taxon>Fusarium solani species complex</taxon>
    </lineage>
</organism>
<protein>
    <submittedName>
        <fullName evidence="3">Uncharacterized protein</fullName>
    </submittedName>
</protein>
<feature type="transmembrane region" description="Helical" evidence="2">
    <location>
        <begin position="58"/>
        <end position="76"/>
    </location>
</feature>
<proteinExistence type="predicted"/>
<gene>
    <name evidence="3" type="ORF">B0J15DRAFT_31886</name>
</gene>
<evidence type="ECO:0000313" key="3">
    <source>
        <dbReference type="EMBL" id="KAH7276087.1"/>
    </source>
</evidence>
<feature type="transmembrane region" description="Helical" evidence="2">
    <location>
        <begin position="33"/>
        <end position="52"/>
    </location>
</feature>
<keyword evidence="2" id="KW-0812">Transmembrane</keyword>
<keyword evidence="2" id="KW-1133">Transmembrane helix</keyword>
<dbReference type="Proteomes" id="UP000736672">
    <property type="component" value="Unassembled WGS sequence"/>
</dbReference>
<dbReference type="EMBL" id="JAGTJS010000001">
    <property type="protein sequence ID" value="KAH7276087.1"/>
    <property type="molecule type" value="Genomic_DNA"/>
</dbReference>
<evidence type="ECO:0000256" key="1">
    <source>
        <dbReference type="SAM" id="MobiDB-lite"/>
    </source>
</evidence>
<feature type="region of interest" description="Disordered" evidence="1">
    <location>
        <begin position="81"/>
        <end position="115"/>
    </location>
</feature>
<dbReference type="OrthoDB" id="5105250at2759"/>
<reference evidence="3" key="1">
    <citation type="journal article" date="2021" name="Nat. Commun.">
        <title>Genetic determinants of endophytism in the Arabidopsis root mycobiome.</title>
        <authorList>
            <person name="Mesny F."/>
            <person name="Miyauchi S."/>
            <person name="Thiergart T."/>
            <person name="Pickel B."/>
            <person name="Atanasova L."/>
            <person name="Karlsson M."/>
            <person name="Huettel B."/>
            <person name="Barry K.W."/>
            <person name="Haridas S."/>
            <person name="Chen C."/>
            <person name="Bauer D."/>
            <person name="Andreopoulos W."/>
            <person name="Pangilinan J."/>
            <person name="LaButti K."/>
            <person name="Riley R."/>
            <person name="Lipzen A."/>
            <person name="Clum A."/>
            <person name="Drula E."/>
            <person name="Henrissat B."/>
            <person name="Kohler A."/>
            <person name="Grigoriev I.V."/>
            <person name="Martin F.M."/>
            <person name="Hacquard S."/>
        </authorList>
    </citation>
    <scope>NUCLEOTIDE SEQUENCE</scope>
    <source>
        <strain evidence="3">FSSC 5 MPI-SDFR-AT-0091</strain>
    </source>
</reference>